<evidence type="ECO:0000256" key="1">
    <source>
        <dbReference type="SAM" id="MobiDB-lite"/>
    </source>
</evidence>
<dbReference type="Proteomes" id="UP000287866">
    <property type="component" value="Unassembled WGS sequence"/>
</dbReference>
<protein>
    <submittedName>
        <fullName evidence="3">Trp biosynthesis-associated membrane protein</fullName>
    </submittedName>
</protein>
<proteinExistence type="predicted"/>
<feature type="transmembrane region" description="Helical" evidence="2">
    <location>
        <begin position="87"/>
        <end position="109"/>
    </location>
</feature>
<feature type="transmembrane region" description="Helical" evidence="2">
    <location>
        <begin position="21"/>
        <end position="40"/>
    </location>
</feature>
<keyword evidence="2" id="KW-0472">Membrane</keyword>
<evidence type="ECO:0000313" key="4">
    <source>
        <dbReference type="Proteomes" id="UP000287866"/>
    </source>
</evidence>
<keyword evidence="4" id="KW-1185">Reference proteome</keyword>
<organism evidence="3 4">
    <name type="scientific">Phycicoccus flavus</name>
    <dbReference type="NCBI Taxonomy" id="2502783"/>
    <lineage>
        <taxon>Bacteria</taxon>
        <taxon>Bacillati</taxon>
        <taxon>Actinomycetota</taxon>
        <taxon>Actinomycetes</taxon>
        <taxon>Micrococcales</taxon>
        <taxon>Intrasporangiaceae</taxon>
        <taxon>Phycicoccus</taxon>
    </lineage>
</organism>
<keyword evidence="2" id="KW-0812">Transmembrane</keyword>
<feature type="region of interest" description="Disordered" evidence="1">
    <location>
        <begin position="169"/>
        <end position="210"/>
    </location>
</feature>
<gene>
    <name evidence="3" type="ORF">EPD83_003995</name>
</gene>
<dbReference type="Pfam" id="PF09534">
    <property type="entry name" value="Trp_oprn_chp"/>
    <property type="match status" value="1"/>
</dbReference>
<name>A0A8T6R4Q5_9MICO</name>
<evidence type="ECO:0000256" key="2">
    <source>
        <dbReference type="SAM" id="Phobius"/>
    </source>
</evidence>
<evidence type="ECO:0000313" key="3">
    <source>
        <dbReference type="EMBL" id="NHA67221.1"/>
    </source>
</evidence>
<dbReference type="AlphaFoldDB" id="A0A8T6R4Q5"/>
<comment type="caution">
    <text evidence="3">The sequence shown here is derived from an EMBL/GenBank/DDBJ whole genome shotgun (WGS) entry which is preliminary data.</text>
</comment>
<accession>A0A8T6R4Q5</accession>
<reference evidence="3" key="1">
    <citation type="submission" date="2020-03" db="EMBL/GenBank/DDBJ databases">
        <title>Phycicoccus flavus sp. nov., a novel endophytic actinobacterium isolated from branch of Kandelia candel.</title>
        <authorList>
            <person name="Tuo L."/>
        </authorList>
    </citation>
    <scope>NUCLEOTIDE SEQUENCE</scope>
    <source>
        <strain evidence="3">CMS6Z-2</strain>
    </source>
</reference>
<sequence length="210" mass="20671">MTDPRRTSRTTRLTRKAPVALLALAGAGTVLLAGLRPWVSGTVGDAVLGGSRVTAGGSEVAPGLSAVALAVAAAAVAVVATGRVGRLVGLVLWAGCVAGAGVLVVRVLADPSAVLGPVAASRVGRTGTVPATAGPTAWPWVALAGVVLAAVALVLAVVGRRSWPAPARRYEAPGAADGHTAGSRGERVGTAWDDLSAGRDPTDVGEDGRT</sequence>
<dbReference type="InterPro" id="IPR019051">
    <property type="entry name" value="Trp_biosyn_TM_oprn/chp"/>
</dbReference>
<feature type="compositionally biased region" description="Basic and acidic residues" evidence="1">
    <location>
        <begin position="196"/>
        <end position="210"/>
    </location>
</feature>
<keyword evidence="2" id="KW-1133">Transmembrane helix</keyword>
<feature type="transmembrane region" description="Helical" evidence="2">
    <location>
        <begin position="60"/>
        <end position="80"/>
    </location>
</feature>
<dbReference type="RefSeq" id="WP_164896295.1">
    <property type="nucleotide sequence ID" value="NZ_SAYU02000008.1"/>
</dbReference>
<feature type="transmembrane region" description="Helical" evidence="2">
    <location>
        <begin position="137"/>
        <end position="159"/>
    </location>
</feature>
<dbReference type="EMBL" id="SAYU02000008">
    <property type="protein sequence ID" value="NHA67221.1"/>
    <property type="molecule type" value="Genomic_DNA"/>
</dbReference>